<name>A0A0B5J1M8_9VIRU</name>
<dbReference type="KEGG" id="vg:23462341"/>
<proteinExistence type="predicted"/>
<evidence type="ECO:0000313" key="2">
    <source>
        <dbReference type="Proteomes" id="UP000202511"/>
    </source>
</evidence>
<organism evidence="1 2">
    <name type="scientific">Pandoravirus inopinatum</name>
    <dbReference type="NCBI Taxonomy" id="1605721"/>
    <lineage>
        <taxon>Viruses</taxon>
        <taxon>Pandoravirus</taxon>
    </lineage>
</organism>
<dbReference type="EMBL" id="KP136319">
    <property type="protein sequence ID" value="AJF97424.1"/>
    <property type="molecule type" value="Genomic_DNA"/>
</dbReference>
<accession>A0A0B5J1M8</accession>
<sequence>MNTFRSDSLCAAPALGDATRAFESEPVQLTTVDAVNQLNVFDFDGTLFRSPEPNADKWTRASIATIKNGPKAKGLGWYQDVRPHTFFMSSISFVADLFDPRPFCPFFFVGFRCGLSF</sequence>
<reference evidence="1 2" key="1">
    <citation type="journal article" date="2015" name="Parasitol. Res.">
        <title>Viruses in close associations with free-living amoebae.</title>
        <authorList>
            <person name="Scheid P."/>
        </authorList>
    </citation>
    <scope>NUCLEOTIDE SEQUENCE [LARGE SCALE GENOMIC DNA]</scope>
    <source>
        <strain evidence="1">KlaHel</strain>
    </source>
</reference>
<dbReference type="RefSeq" id="YP_009119659.1">
    <property type="nucleotide sequence ID" value="NC_026440.1"/>
</dbReference>
<dbReference type="Proteomes" id="UP000202511">
    <property type="component" value="Segment"/>
</dbReference>
<dbReference type="GeneID" id="23462341"/>
<protein>
    <submittedName>
        <fullName evidence="1">Uncharacterized protein</fullName>
    </submittedName>
</protein>
<evidence type="ECO:0000313" key="1">
    <source>
        <dbReference type="EMBL" id="AJF97424.1"/>
    </source>
</evidence>